<dbReference type="Pfam" id="PF05345">
    <property type="entry name" value="He_PIG"/>
    <property type="match status" value="1"/>
</dbReference>
<organism evidence="1 2">
    <name type="scientific">Actinoallomurus iriomotensis</name>
    <dbReference type="NCBI Taxonomy" id="478107"/>
    <lineage>
        <taxon>Bacteria</taxon>
        <taxon>Bacillati</taxon>
        <taxon>Actinomycetota</taxon>
        <taxon>Actinomycetes</taxon>
        <taxon>Streptosporangiales</taxon>
        <taxon>Thermomonosporaceae</taxon>
        <taxon>Actinoallomurus</taxon>
    </lineage>
</organism>
<dbReference type="EMBL" id="BSTJ01000010">
    <property type="protein sequence ID" value="GLY79110.1"/>
    <property type="molecule type" value="Genomic_DNA"/>
</dbReference>
<sequence length="104" mass="10489">MTATVTNTGSRAGAEVAQPYVPHGMSSRVGARVSLPVDTVSAAAAKLTFTATGLPAGLSITRSGTITGRARHAGTRTVTVTVKDSSGASGTATFVWTTTGKRRP</sequence>
<evidence type="ECO:0000313" key="2">
    <source>
        <dbReference type="Proteomes" id="UP001165135"/>
    </source>
</evidence>
<dbReference type="AlphaFoldDB" id="A0A9W6RPP2"/>
<protein>
    <submittedName>
        <fullName evidence="1">Uncharacterized protein</fullName>
    </submittedName>
</protein>
<gene>
    <name evidence="1" type="ORF">Airi01_073770</name>
</gene>
<dbReference type="GO" id="GO:0016020">
    <property type="term" value="C:membrane"/>
    <property type="evidence" value="ECO:0007669"/>
    <property type="project" value="InterPro"/>
</dbReference>
<proteinExistence type="predicted"/>
<dbReference type="InterPro" id="IPR015919">
    <property type="entry name" value="Cadherin-like_sf"/>
</dbReference>
<accession>A0A9W6RPP2</accession>
<dbReference type="Proteomes" id="UP001165135">
    <property type="component" value="Unassembled WGS sequence"/>
</dbReference>
<dbReference type="SUPFAM" id="SSF49313">
    <property type="entry name" value="Cadherin-like"/>
    <property type="match status" value="1"/>
</dbReference>
<dbReference type="GO" id="GO:0005975">
    <property type="term" value="P:carbohydrate metabolic process"/>
    <property type="evidence" value="ECO:0007669"/>
    <property type="project" value="UniProtKB-ARBA"/>
</dbReference>
<evidence type="ECO:0000313" key="1">
    <source>
        <dbReference type="EMBL" id="GLY79110.1"/>
    </source>
</evidence>
<reference evidence="1" key="1">
    <citation type="submission" date="2023-03" db="EMBL/GenBank/DDBJ databases">
        <title>Actinoallomurus iriomotensis NBRC 103681.</title>
        <authorList>
            <person name="Ichikawa N."/>
            <person name="Sato H."/>
            <person name="Tonouchi N."/>
        </authorList>
    </citation>
    <scope>NUCLEOTIDE SEQUENCE</scope>
    <source>
        <strain evidence="1">NBRC 103681</strain>
    </source>
</reference>
<comment type="caution">
    <text evidence="1">The sequence shown here is derived from an EMBL/GenBank/DDBJ whole genome shotgun (WGS) entry which is preliminary data.</text>
</comment>
<dbReference type="GO" id="GO:0005509">
    <property type="term" value="F:calcium ion binding"/>
    <property type="evidence" value="ECO:0007669"/>
    <property type="project" value="InterPro"/>
</dbReference>
<name>A0A9W6RPP2_9ACTN</name>
<dbReference type="InterPro" id="IPR013783">
    <property type="entry name" value="Ig-like_fold"/>
</dbReference>
<dbReference type="Gene3D" id="2.60.40.10">
    <property type="entry name" value="Immunoglobulins"/>
    <property type="match status" value="1"/>
</dbReference>